<evidence type="ECO:0000256" key="8">
    <source>
        <dbReference type="ARBA" id="ARBA00023180"/>
    </source>
</evidence>
<dbReference type="EMBL" id="JAPWTK010000010">
    <property type="protein sequence ID" value="KAJ8960013.1"/>
    <property type="molecule type" value="Genomic_DNA"/>
</dbReference>
<feature type="signal peptide" evidence="10">
    <location>
        <begin position="1"/>
        <end position="15"/>
    </location>
</feature>
<feature type="chain" id="PRO_5043698421" description="Transmembrane protein 59" evidence="10">
    <location>
        <begin position="16"/>
        <end position="266"/>
    </location>
</feature>
<dbReference type="PANTHER" id="PTHR28652:SF2">
    <property type="entry name" value="TRANSMEMBRANE PROTEIN 59-LIKE PROTEIN"/>
    <property type="match status" value="1"/>
</dbReference>
<organism evidence="11 12">
    <name type="scientific">Aromia moschata</name>
    <dbReference type="NCBI Taxonomy" id="1265417"/>
    <lineage>
        <taxon>Eukaryota</taxon>
        <taxon>Metazoa</taxon>
        <taxon>Ecdysozoa</taxon>
        <taxon>Arthropoda</taxon>
        <taxon>Hexapoda</taxon>
        <taxon>Insecta</taxon>
        <taxon>Pterygota</taxon>
        <taxon>Neoptera</taxon>
        <taxon>Endopterygota</taxon>
        <taxon>Coleoptera</taxon>
        <taxon>Polyphaga</taxon>
        <taxon>Cucujiformia</taxon>
        <taxon>Chrysomeloidea</taxon>
        <taxon>Cerambycidae</taxon>
        <taxon>Cerambycinae</taxon>
        <taxon>Callichromatini</taxon>
        <taxon>Aromia</taxon>
    </lineage>
</organism>
<gene>
    <name evidence="11" type="ORF">NQ318_009449</name>
</gene>
<comment type="subcellular location">
    <subcellularLocation>
        <location evidence="1">Golgi apparatus membrane</location>
        <topology evidence="1">Single-pass type I membrane protein</topology>
    </subcellularLocation>
</comment>
<evidence type="ECO:0000256" key="1">
    <source>
        <dbReference type="ARBA" id="ARBA00004614"/>
    </source>
</evidence>
<evidence type="ECO:0000256" key="7">
    <source>
        <dbReference type="ARBA" id="ARBA00023136"/>
    </source>
</evidence>
<keyword evidence="3 9" id="KW-0812">Transmembrane</keyword>
<keyword evidence="8" id="KW-0325">Glycoprotein</keyword>
<keyword evidence="7 9" id="KW-0472">Membrane</keyword>
<evidence type="ECO:0000256" key="10">
    <source>
        <dbReference type="SAM" id="SignalP"/>
    </source>
</evidence>
<evidence type="ECO:0000256" key="5">
    <source>
        <dbReference type="ARBA" id="ARBA00022989"/>
    </source>
</evidence>
<protein>
    <recommendedName>
        <fullName evidence="13">Transmembrane protein 59</fullName>
    </recommendedName>
</protein>
<keyword evidence="4 10" id="KW-0732">Signal</keyword>
<proteinExistence type="inferred from homology"/>
<evidence type="ECO:0000313" key="12">
    <source>
        <dbReference type="Proteomes" id="UP001162162"/>
    </source>
</evidence>
<reference evidence="11" key="1">
    <citation type="journal article" date="2023" name="Insect Mol. Biol.">
        <title>Genome sequencing provides insights into the evolution of gene families encoding plant cell wall-degrading enzymes in longhorned beetles.</title>
        <authorList>
            <person name="Shin N.R."/>
            <person name="Okamura Y."/>
            <person name="Kirsch R."/>
            <person name="Pauchet Y."/>
        </authorList>
    </citation>
    <scope>NUCLEOTIDE SEQUENCE</scope>
    <source>
        <strain evidence="11">AMC_N1</strain>
    </source>
</reference>
<dbReference type="PANTHER" id="PTHR28652">
    <property type="entry name" value="TRANSMEMBRANE PROTEIN 59-LIKE PROTEIN"/>
    <property type="match status" value="1"/>
</dbReference>
<feature type="transmembrane region" description="Helical" evidence="9">
    <location>
        <begin position="185"/>
        <end position="203"/>
    </location>
</feature>
<evidence type="ECO:0000256" key="3">
    <source>
        <dbReference type="ARBA" id="ARBA00022692"/>
    </source>
</evidence>
<dbReference type="Proteomes" id="UP001162162">
    <property type="component" value="Unassembled WGS sequence"/>
</dbReference>
<dbReference type="AlphaFoldDB" id="A0AAV8ZA57"/>
<evidence type="ECO:0000256" key="2">
    <source>
        <dbReference type="ARBA" id="ARBA00009643"/>
    </source>
</evidence>
<evidence type="ECO:0008006" key="13">
    <source>
        <dbReference type="Google" id="ProtNLM"/>
    </source>
</evidence>
<keyword evidence="5 9" id="KW-1133">Transmembrane helix</keyword>
<evidence type="ECO:0000256" key="9">
    <source>
        <dbReference type="SAM" id="Phobius"/>
    </source>
</evidence>
<dbReference type="Pfam" id="PF12280">
    <property type="entry name" value="BSMAP"/>
    <property type="match status" value="2"/>
</dbReference>
<dbReference type="GO" id="GO:0000139">
    <property type="term" value="C:Golgi membrane"/>
    <property type="evidence" value="ECO:0007669"/>
    <property type="project" value="UniProtKB-SubCell"/>
</dbReference>
<name>A0AAV8ZA57_9CUCU</name>
<dbReference type="InterPro" id="IPR022065">
    <property type="entry name" value="Uncharacterised_TMEM59"/>
</dbReference>
<comment type="caution">
    <text evidence="11">The sequence shown here is derived from an EMBL/GenBank/DDBJ whole genome shotgun (WGS) entry which is preliminary data.</text>
</comment>
<keyword evidence="6" id="KW-0333">Golgi apparatus</keyword>
<sequence length="266" mass="30325">MWQLAMIFLLKTVLSSSLFLSDQCVNVCKDADLPSLELENYEQIVCQRGCRFFNLIKFKDEVKVNTTRKECHISCDDSYINKEENKICQTGCNLMAKEQEILVSGFLIEAESSIVLASPDREIEFDLLSDPSIKSQLEVGFNVDYKIPETHIRTMPIEITEEEITIKESGDWLDCASRNSGIPRWILLSAILFAVLIALWLSFSTEKRSSQEENVDVDIPDDKLILENEYIAEKDPSILENDPNAVINEEVKFIAPPKYSVESEKV</sequence>
<evidence type="ECO:0000313" key="11">
    <source>
        <dbReference type="EMBL" id="KAJ8960013.1"/>
    </source>
</evidence>
<keyword evidence="12" id="KW-1185">Reference proteome</keyword>
<evidence type="ECO:0000256" key="6">
    <source>
        <dbReference type="ARBA" id="ARBA00023034"/>
    </source>
</evidence>
<evidence type="ECO:0000256" key="4">
    <source>
        <dbReference type="ARBA" id="ARBA00022729"/>
    </source>
</evidence>
<comment type="similarity">
    <text evidence="2">Belongs to the TMEM59 family.</text>
</comment>
<accession>A0AAV8ZA57</accession>